<dbReference type="PANTHER" id="PTHR42709:SF6">
    <property type="entry name" value="UNDECAPRENYL PHOSPHATE TRANSPORTER A"/>
    <property type="match status" value="1"/>
</dbReference>
<feature type="domain" description="VTT" evidence="8">
    <location>
        <begin position="47"/>
        <end position="174"/>
    </location>
</feature>
<comment type="caution">
    <text evidence="9">The sequence shown here is derived from an EMBL/GenBank/DDBJ whole genome shotgun (WGS) entry which is preliminary data.</text>
</comment>
<feature type="transmembrane region" description="Helical" evidence="7">
    <location>
        <begin position="189"/>
        <end position="207"/>
    </location>
</feature>
<dbReference type="RefSeq" id="WP_229674802.1">
    <property type="nucleotide sequence ID" value="NZ_BMNZ01000001.1"/>
</dbReference>
<evidence type="ECO:0000256" key="2">
    <source>
        <dbReference type="ARBA" id="ARBA00010792"/>
    </source>
</evidence>
<evidence type="ECO:0000259" key="8">
    <source>
        <dbReference type="Pfam" id="PF09335"/>
    </source>
</evidence>
<evidence type="ECO:0000256" key="7">
    <source>
        <dbReference type="SAM" id="Phobius"/>
    </source>
</evidence>
<keyword evidence="10" id="KW-1185">Reference proteome</keyword>
<evidence type="ECO:0000256" key="5">
    <source>
        <dbReference type="ARBA" id="ARBA00022989"/>
    </source>
</evidence>
<feature type="transmembrane region" description="Helical" evidence="7">
    <location>
        <begin position="154"/>
        <end position="177"/>
    </location>
</feature>
<name>A0ABQ2HJQ1_9MICO</name>
<reference evidence="10" key="1">
    <citation type="journal article" date="2019" name="Int. J. Syst. Evol. Microbiol.">
        <title>The Global Catalogue of Microorganisms (GCM) 10K type strain sequencing project: providing services to taxonomists for standard genome sequencing and annotation.</title>
        <authorList>
            <consortium name="The Broad Institute Genomics Platform"/>
            <consortium name="The Broad Institute Genome Sequencing Center for Infectious Disease"/>
            <person name="Wu L."/>
            <person name="Ma J."/>
        </authorList>
    </citation>
    <scope>NUCLEOTIDE SEQUENCE [LARGE SCALE GENOMIC DNA]</scope>
    <source>
        <strain evidence="10">JCM 1365</strain>
    </source>
</reference>
<evidence type="ECO:0000256" key="6">
    <source>
        <dbReference type="ARBA" id="ARBA00023136"/>
    </source>
</evidence>
<organism evidence="9 10">
    <name type="scientific">Terrabacter tumescens</name>
    <dbReference type="NCBI Taxonomy" id="60443"/>
    <lineage>
        <taxon>Bacteria</taxon>
        <taxon>Bacillati</taxon>
        <taxon>Actinomycetota</taxon>
        <taxon>Actinomycetes</taxon>
        <taxon>Micrococcales</taxon>
        <taxon>Intrasporangiaceae</taxon>
        <taxon>Terrabacter</taxon>
    </lineage>
</organism>
<evidence type="ECO:0000256" key="1">
    <source>
        <dbReference type="ARBA" id="ARBA00004651"/>
    </source>
</evidence>
<feature type="transmembrane region" description="Helical" evidence="7">
    <location>
        <begin position="65"/>
        <end position="88"/>
    </location>
</feature>
<dbReference type="EMBL" id="BMNZ01000001">
    <property type="protein sequence ID" value="GGM83626.1"/>
    <property type="molecule type" value="Genomic_DNA"/>
</dbReference>
<evidence type="ECO:0000313" key="10">
    <source>
        <dbReference type="Proteomes" id="UP000623461"/>
    </source>
</evidence>
<dbReference type="InterPro" id="IPR032816">
    <property type="entry name" value="VTT_dom"/>
</dbReference>
<keyword evidence="5 7" id="KW-1133">Transmembrane helix</keyword>
<protein>
    <recommendedName>
        <fullName evidence="8">VTT domain-containing protein</fullName>
    </recommendedName>
</protein>
<dbReference type="PANTHER" id="PTHR42709">
    <property type="entry name" value="ALKALINE PHOSPHATASE LIKE PROTEIN"/>
    <property type="match status" value="1"/>
</dbReference>
<keyword evidence="6 7" id="KW-0472">Membrane</keyword>
<dbReference type="Proteomes" id="UP000623461">
    <property type="component" value="Unassembled WGS sequence"/>
</dbReference>
<evidence type="ECO:0000313" key="9">
    <source>
        <dbReference type="EMBL" id="GGM83626.1"/>
    </source>
</evidence>
<keyword evidence="4 7" id="KW-0812">Transmembrane</keyword>
<dbReference type="Pfam" id="PF09335">
    <property type="entry name" value="VTT_dom"/>
    <property type="match status" value="1"/>
</dbReference>
<comment type="similarity">
    <text evidence="2">Belongs to the DedA family.</text>
</comment>
<dbReference type="InterPro" id="IPR051311">
    <property type="entry name" value="DedA_domain"/>
</dbReference>
<evidence type="ECO:0000256" key="3">
    <source>
        <dbReference type="ARBA" id="ARBA00022475"/>
    </source>
</evidence>
<comment type="subcellular location">
    <subcellularLocation>
        <location evidence="1">Cell membrane</location>
        <topology evidence="1">Multi-pass membrane protein</topology>
    </subcellularLocation>
</comment>
<proteinExistence type="inferred from homology"/>
<sequence>MGTPALLETQPPAELSGLVGIAYRVIQSLGEWGVGALTFLETVVPPIPSEVVLPLAGFIARQGGLGLTLLLVTSTIGSYLGALTLYLLAARLGQDRAIDVCARLPLVDRHDFERATEWFTDHGRRSIFLGRLVPGVRSLVSLPAGAVRMPLVRFSVFTVAGSALWNGLLIGLGWVLGSRYELVDQYSSVLDWVVRVAVVGLLGWLVVRRLRRGRAGSEHATGEHAAREQH</sequence>
<evidence type="ECO:0000256" key="4">
    <source>
        <dbReference type="ARBA" id="ARBA00022692"/>
    </source>
</evidence>
<gene>
    <name evidence="9" type="ORF">GCM10009721_05290</name>
</gene>
<keyword evidence="3" id="KW-1003">Cell membrane</keyword>
<accession>A0ABQ2HJQ1</accession>